<dbReference type="OMA" id="HAREFNI"/>
<reference evidence="4" key="1">
    <citation type="submission" date="2020-12" db="UniProtKB">
        <authorList>
            <consortium name="WormBaseParasite"/>
        </authorList>
    </citation>
    <scope>IDENTIFICATION</scope>
    <source>
        <strain evidence="4">MHco3</strain>
    </source>
</reference>
<dbReference type="GO" id="GO:0000271">
    <property type="term" value="P:polysaccharide biosynthetic process"/>
    <property type="evidence" value="ECO:0007669"/>
    <property type="project" value="TreeGrafter"/>
</dbReference>
<proteinExistence type="predicted"/>
<dbReference type="AlphaFoldDB" id="A0A7I4YEI9"/>
<sequence>MFYDGIWIVTLSWCVLTTNGRKAMNDLPKNLDISRCIRLSNRFAPESSSPFGFCEMKEGQGAHDMLVLGDSYAINLGPVVYDAFAEHANKFNILSMKGCDVMVRHQEASCNVTVNYTDVLNTLKSEVIFVLQRHIGSKKPIESNIDNDSIFLEQLARLKEFEKVAKKLYILQAVPSKRRNRQRRYRLKKAVPKPLDRKKRLIVNDETFARKRIEELGKRCSKCEIIDIKPVLVKSQSDSEGYDKLLYVTEWNNFNRIGRERASEVFKELAEKFVL</sequence>
<dbReference type="WBParaSite" id="HCON_00089050-00001">
    <property type="protein sequence ID" value="HCON_00089050-00001"/>
    <property type="gene ID" value="HCON_00089050"/>
</dbReference>
<dbReference type="GO" id="GO:0016020">
    <property type="term" value="C:membrane"/>
    <property type="evidence" value="ECO:0007669"/>
    <property type="project" value="TreeGrafter"/>
</dbReference>
<evidence type="ECO:0000259" key="2">
    <source>
        <dbReference type="Pfam" id="PF19040"/>
    </source>
</evidence>
<dbReference type="InterPro" id="IPR050879">
    <property type="entry name" value="Acyltransferase_3"/>
</dbReference>
<feature type="chain" id="PRO_5029576792" evidence="1">
    <location>
        <begin position="21"/>
        <end position="275"/>
    </location>
</feature>
<dbReference type="PANTHER" id="PTHR23028:SF127">
    <property type="entry name" value="ACYL_TRANSF_3 DOMAIN-CONTAINING PROTEIN-RELATED"/>
    <property type="match status" value="1"/>
</dbReference>
<organism evidence="3 4">
    <name type="scientific">Haemonchus contortus</name>
    <name type="common">Barber pole worm</name>
    <dbReference type="NCBI Taxonomy" id="6289"/>
    <lineage>
        <taxon>Eukaryota</taxon>
        <taxon>Metazoa</taxon>
        <taxon>Ecdysozoa</taxon>
        <taxon>Nematoda</taxon>
        <taxon>Chromadorea</taxon>
        <taxon>Rhabditida</taxon>
        <taxon>Rhabditina</taxon>
        <taxon>Rhabditomorpha</taxon>
        <taxon>Strongyloidea</taxon>
        <taxon>Trichostrongylidae</taxon>
        <taxon>Haemonchus</taxon>
    </lineage>
</organism>
<evidence type="ECO:0000256" key="1">
    <source>
        <dbReference type="SAM" id="SignalP"/>
    </source>
</evidence>
<dbReference type="Pfam" id="PF19040">
    <property type="entry name" value="SGNH"/>
    <property type="match status" value="1"/>
</dbReference>
<dbReference type="PANTHER" id="PTHR23028">
    <property type="entry name" value="ACETYLTRANSFERASE"/>
    <property type="match status" value="1"/>
</dbReference>
<feature type="signal peptide" evidence="1">
    <location>
        <begin position="1"/>
        <end position="20"/>
    </location>
</feature>
<name>A0A7I4YEI9_HAECO</name>
<evidence type="ECO:0000313" key="3">
    <source>
        <dbReference type="Proteomes" id="UP000025227"/>
    </source>
</evidence>
<accession>A0A7I4YEI9</accession>
<dbReference type="OrthoDB" id="5840294at2759"/>
<evidence type="ECO:0000313" key="4">
    <source>
        <dbReference type="WBParaSite" id="HCON_00089050-00001"/>
    </source>
</evidence>
<dbReference type="InterPro" id="IPR043968">
    <property type="entry name" value="SGNH"/>
</dbReference>
<feature type="domain" description="SGNH" evidence="2">
    <location>
        <begin position="49"/>
        <end position="250"/>
    </location>
</feature>
<protein>
    <submittedName>
        <fullName evidence="4">SGNH domain-containing protein</fullName>
    </submittedName>
</protein>
<dbReference type="Proteomes" id="UP000025227">
    <property type="component" value="Unplaced"/>
</dbReference>
<keyword evidence="3" id="KW-1185">Reference proteome</keyword>
<keyword evidence="1" id="KW-0732">Signal</keyword>